<dbReference type="Gene3D" id="2.130.10.80">
    <property type="entry name" value="Galactose oxidase/kelch, beta-propeller"/>
    <property type="match status" value="1"/>
</dbReference>
<protein>
    <submittedName>
        <fullName evidence="2">Uncharacterized protein</fullName>
    </submittedName>
</protein>
<gene>
    <name evidence="2" type="ORF">BE04_48515</name>
</gene>
<evidence type="ECO:0000313" key="2">
    <source>
        <dbReference type="EMBL" id="KYF58796.1"/>
    </source>
</evidence>
<sequence>MPNGHGLVAGGRQTSRRTDGTELSSAETYDPASNTWRGAGSDATASSSAGATGTQSSGGGDLPLPGRQLAFGRRSPRG</sequence>
<dbReference type="AlphaFoldDB" id="A0A150PTI6"/>
<comment type="caution">
    <text evidence="2">The sequence shown here is derived from an EMBL/GenBank/DDBJ whole genome shotgun (WGS) entry which is preliminary data.</text>
</comment>
<proteinExistence type="predicted"/>
<dbReference type="InterPro" id="IPR015915">
    <property type="entry name" value="Kelch-typ_b-propeller"/>
</dbReference>
<reference evidence="2 3" key="1">
    <citation type="submission" date="2014-02" db="EMBL/GenBank/DDBJ databases">
        <title>The small core and large imbalanced accessory genome model reveals a collaborative survival strategy of Sorangium cellulosum strains in nature.</title>
        <authorList>
            <person name="Han K."/>
            <person name="Peng R."/>
            <person name="Blom J."/>
            <person name="Li Y.-Z."/>
        </authorList>
    </citation>
    <scope>NUCLEOTIDE SEQUENCE [LARGE SCALE GENOMIC DNA]</scope>
    <source>
        <strain evidence="2 3">So0157-18</strain>
    </source>
</reference>
<dbReference type="SUPFAM" id="SSF117281">
    <property type="entry name" value="Kelch motif"/>
    <property type="match status" value="1"/>
</dbReference>
<feature type="compositionally biased region" description="Polar residues" evidence="1">
    <location>
        <begin position="21"/>
        <end position="36"/>
    </location>
</feature>
<dbReference type="EMBL" id="JELX01001490">
    <property type="protein sequence ID" value="KYF58796.1"/>
    <property type="molecule type" value="Genomic_DNA"/>
</dbReference>
<dbReference type="InterPro" id="IPR037293">
    <property type="entry name" value="Gal_Oxidase_central_sf"/>
</dbReference>
<feature type="region of interest" description="Disordered" evidence="1">
    <location>
        <begin position="1"/>
        <end position="78"/>
    </location>
</feature>
<accession>A0A150PTI6</accession>
<organism evidence="2 3">
    <name type="scientific">Sorangium cellulosum</name>
    <name type="common">Polyangium cellulosum</name>
    <dbReference type="NCBI Taxonomy" id="56"/>
    <lineage>
        <taxon>Bacteria</taxon>
        <taxon>Pseudomonadati</taxon>
        <taxon>Myxococcota</taxon>
        <taxon>Polyangia</taxon>
        <taxon>Polyangiales</taxon>
        <taxon>Polyangiaceae</taxon>
        <taxon>Sorangium</taxon>
    </lineage>
</organism>
<dbReference type="Proteomes" id="UP000075604">
    <property type="component" value="Unassembled WGS sequence"/>
</dbReference>
<feature type="compositionally biased region" description="Low complexity" evidence="1">
    <location>
        <begin position="38"/>
        <end position="55"/>
    </location>
</feature>
<evidence type="ECO:0000313" key="3">
    <source>
        <dbReference type="Proteomes" id="UP000075604"/>
    </source>
</evidence>
<name>A0A150PTI6_SORCE</name>
<evidence type="ECO:0000256" key="1">
    <source>
        <dbReference type="SAM" id="MobiDB-lite"/>
    </source>
</evidence>